<keyword evidence="1" id="KW-0812">Transmembrane</keyword>
<organism evidence="2 3">
    <name type="scientific">Digitaria exilis</name>
    <dbReference type="NCBI Taxonomy" id="1010633"/>
    <lineage>
        <taxon>Eukaryota</taxon>
        <taxon>Viridiplantae</taxon>
        <taxon>Streptophyta</taxon>
        <taxon>Embryophyta</taxon>
        <taxon>Tracheophyta</taxon>
        <taxon>Spermatophyta</taxon>
        <taxon>Magnoliopsida</taxon>
        <taxon>Liliopsida</taxon>
        <taxon>Poales</taxon>
        <taxon>Poaceae</taxon>
        <taxon>PACMAD clade</taxon>
        <taxon>Panicoideae</taxon>
        <taxon>Panicodae</taxon>
        <taxon>Paniceae</taxon>
        <taxon>Anthephorinae</taxon>
        <taxon>Digitaria</taxon>
    </lineage>
</organism>
<feature type="transmembrane region" description="Helical" evidence="1">
    <location>
        <begin position="12"/>
        <end position="30"/>
    </location>
</feature>
<gene>
    <name evidence="2" type="ORF">HU200_059539</name>
</gene>
<dbReference type="EMBL" id="JACEFO010002484">
    <property type="protein sequence ID" value="KAF8658074.1"/>
    <property type="molecule type" value="Genomic_DNA"/>
</dbReference>
<accession>A0A835A7Z0</accession>
<keyword evidence="1" id="KW-1133">Transmembrane helix</keyword>
<proteinExistence type="predicted"/>
<keyword evidence="3" id="KW-1185">Reference proteome</keyword>
<keyword evidence="1" id="KW-0472">Membrane</keyword>
<evidence type="ECO:0000256" key="1">
    <source>
        <dbReference type="SAM" id="Phobius"/>
    </source>
</evidence>
<dbReference type="OrthoDB" id="9990610at2759"/>
<reference evidence="2" key="1">
    <citation type="submission" date="2020-07" db="EMBL/GenBank/DDBJ databases">
        <title>Genome sequence and genetic diversity analysis of an under-domesticated orphan crop, white fonio (Digitaria exilis).</title>
        <authorList>
            <person name="Bennetzen J.L."/>
            <person name="Chen S."/>
            <person name="Ma X."/>
            <person name="Wang X."/>
            <person name="Yssel A.E.J."/>
            <person name="Chaluvadi S.R."/>
            <person name="Johnson M."/>
            <person name="Gangashetty P."/>
            <person name="Hamidou F."/>
            <person name="Sanogo M.D."/>
            <person name="Zwaenepoel A."/>
            <person name="Wallace J."/>
            <person name="Van De Peer Y."/>
            <person name="Van Deynze A."/>
        </authorList>
    </citation>
    <scope>NUCLEOTIDE SEQUENCE</scope>
    <source>
        <tissue evidence="2">Leaves</tissue>
    </source>
</reference>
<comment type="caution">
    <text evidence="2">The sequence shown here is derived from an EMBL/GenBank/DDBJ whole genome shotgun (WGS) entry which is preliminary data.</text>
</comment>
<protein>
    <submittedName>
        <fullName evidence="2">Uncharacterized protein</fullName>
    </submittedName>
</protein>
<evidence type="ECO:0000313" key="2">
    <source>
        <dbReference type="EMBL" id="KAF8658074.1"/>
    </source>
</evidence>
<dbReference type="AlphaFoldDB" id="A0A835A7Z0"/>
<sequence>MDVMLFPLVVKYIFSISLLCWQVMLFPFVLKYNFSISLIWWQVDIQDHDEFCRPSSMALLLLAPAPRRPSGFIVRISPFFDGRTVRLIGSLANRLLRRTLGVTHAAGAGRRPILAYVGTLLVKEDREAREIPARKAVVFAIAAAVEGLGARDRRGDMGRRIGSWGWTGPRWDDGTGGVLHIGRVEVQPLGVKQGGRGCHLVPTRRHKCCSSPLPNLLGQLRVLALLRPPRRRPDDAELLLRMGELAHGLVLRLGHLADVVVATALLDMYAKYGRVADVRWVFDAVLA</sequence>
<name>A0A835A7Z0_9POAL</name>
<evidence type="ECO:0000313" key="3">
    <source>
        <dbReference type="Proteomes" id="UP000636709"/>
    </source>
</evidence>
<dbReference type="Proteomes" id="UP000636709">
    <property type="component" value="Unassembled WGS sequence"/>
</dbReference>